<evidence type="ECO:0000256" key="1">
    <source>
        <dbReference type="SAM" id="SignalP"/>
    </source>
</evidence>
<sequence length="127" mass="14156">MNMKEQTTPLALLALALSVLCIPAQAATWQICRLDLRVTEVVKQPYPQLQAQVLKASPQSTTVECPEVGSGITFTPETPDYQTTLPRKRWPTKGQSVKVDYRYLDGMCKGDGNSHPCRIKHYPVVGR</sequence>
<protein>
    <recommendedName>
        <fullName evidence="4">Ig-like domain-containing protein</fullName>
    </recommendedName>
</protein>
<evidence type="ECO:0000313" key="2">
    <source>
        <dbReference type="EMBL" id="SEH87001.1"/>
    </source>
</evidence>
<gene>
    <name evidence="2" type="ORF">SAMN05216581_0231</name>
</gene>
<name>A0A1H6LET5_9PSED</name>
<accession>A0A1H6LET5</accession>
<organism evidence="2 3">
    <name type="scientific">Pseudomonas asplenii</name>
    <dbReference type="NCBI Taxonomy" id="53407"/>
    <lineage>
        <taxon>Bacteria</taxon>
        <taxon>Pseudomonadati</taxon>
        <taxon>Pseudomonadota</taxon>
        <taxon>Gammaproteobacteria</taxon>
        <taxon>Pseudomonadales</taxon>
        <taxon>Pseudomonadaceae</taxon>
        <taxon>Pseudomonas</taxon>
    </lineage>
</organism>
<reference evidence="2 3" key="1">
    <citation type="submission" date="2016-10" db="EMBL/GenBank/DDBJ databases">
        <authorList>
            <person name="de Groot N.N."/>
        </authorList>
    </citation>
    <scope>NUCLEOTIDE SEQUENCE [LARGE SCALE GENOMIC DNA]</scope>
    <source>
        <strain evidence="2 3">LMG 2158</strain>
    </source>
</reference>
<keyword evidence="1" id="KW-0732">Signal</keyword>
<proteinExistence type="predicted"/>
<evidence type="ECO:0000313" key="3">
    <source>
        <dbReference type="Proteomes" id="UP000182272"/>
    </source>
</evidence>
<dbReference type="AlphaFoldDB" id="A0A1H6LET5"/>
<dbReference type="Proteomes" id="UP000182272">
    <property type="component" value="Chromosome I"/>
</dbReference>
<feature type="chain" id="PRO_5009298489" description="Ig-like domain-containing protein" evidence="1">
    <location>
        <begin position="27"/>
        <end position="127"/>
    </location>
</feature>
<feature type="signal peptide" evidence="1">
    <location>
        <begin position="1"/>
        <end position="26"/>
    </location>
</feature>
<dbReference type="EMBL" id="LT629972">
    <property type="protein sequence ID" value="SEH87001.1"/>
    <property type="molecule type" value="Genomic_DNA"/>
</dbReference>
<evidence type="ECO:0008006" key="4">
    <source>
        <dbReference type="Google" id="ProtNLM"/>
    </source>
</evidence>